<dbReference type="EMBL" id="LAZR01054485">
    <property type="protein sequence ID" value="KKK78454.1"/>
    <property type="molecule type" value="Genomic_DNA"/>
</dbReference>
<feature type="non-terminal residue" evidence="1">
    <location>
        <position position="1"/>
    </location>
</feature>
<gene>
    <name evidence="1" type="ORF">LCGC14_2843410</name>
</gene>
<accession>A0A0F9AJ21</accession>
<proteinExistence type="predicted"/>
<comment type="caution">
    <text evidence="1">The sequence shown here is derived from an EMBL/GenBank/DDBJ whole genome shotgun (WGS) entry which is preliminary data.</text>
</comment>
<organism evidence="1">
    <name type="scientific">marine sediment metagenome</name>
    <dbReference type="NCBI Taxonomy" id="412755"/>
    <lineage>
        <taxon>unclassified sequences</taxon>
        <taxon>metagenomes</taxon>
        <taxon>ecological metagenomes</taxon>
    </lineage>
</organism>
<evidence type="ECO:0000313" key="1">
    <source>
        <dbReference type="EMBL" id="KKK78454.1"/>
    </source>
</evidence>
<protein>
    <submittedName>
        <fullName evidence="1">Uncharacterized protein</fullName>
    </submittedName>
</protein>
<reference evidence="1" key="1">
    <citation type="journal article" date="2015" name="Nature">
        <title>Complex archaea that bridge the gap between prokaryotes and eukaryotes.</title>
        <authorList>
            <person name="Spang A."/>
            <person name="Saw J.H."/>
            <person name="Jorgensen S.L."/>
            <person name="Zaremba-Niedzwiedzka K."/>
            <person name="Martijn J."/>
            <person name="Lind A.E."/>
            <person name="van Eijk R."/>
            <person name="Schleper C."/>
            <person name="Guy L."/>
            <person name="Ettema T.J."/>
        </authorList>
    </citation>
    <scope>NUCLEOTIDE SEQUENCE</scope>
</reference>
<sequence length="398" mass="44244">TLLSKGQTALATLRELHQNPLRLFGVDEATGLTKIRTKAGFGGASKHISDIAEHPARYQLSAPQKAYVEQVHRVEDWVLDGLKEAGVDVKLLKFDEFSHWVHREVIGKSVDDALVKIRSKGGGRIGSKATFEKTRFYETAAEGVKAGVLYESSLERVVELYIQSAAKRISDQRIAGMVAHLGAKPLERAARIAPQTLAEAKQTALTLAGARRLVKVISRVARGEKLTEQTLRAQERRFPELGRRLREVMGQKRGKPGISTEQIWNSMDVSDRAVWARQAKLNKTDTWAKLTKGEQDAILLVRNEIAPTVIETKTALKQLAKEANQIIESSRAPFFKAKLARQVLLERARTPTLGTEATIFHPAFQGKIYPKNVVGEIQRYWDDVGFSPLNKLATLSGE</sequence>
<dbReference type="AlphaFoldDB" id="A0A0F9AJ21"/>
<name>A0A0F9AJ21_9ZZZZ</name>
<feature type="non-terminal residue" evidence="1">
    <location>
        <position position="398"/>
    </location>
</feature>